<feature type="region of interest" description="Disordered" evidence="2">
    <location>
        <begin position="60"/>
        <end position="81"/>
    </location>
</feature>
<dbReference type="EMBL" id="OP765584">
    <property type="protein sequence ID" value="UZT29346.1"/>
    <property type="molecule type" value="Genomic_DNA"/>
</dbReference>
<evidence type="ECO:0000256" key="1">
    <source>
        <dbReference type="PROSITE-ProRule" id="PRU00723"/>
    </source>
</evidence>
<dbReference type="Gene3D" id="2.60.120.590">
    <property type="entry name" value="Alpha-ketoglutarate-dependent dioxygenase AlkB-like"/>
    <property type="match status" value="1"/>
</dbReference>
<evidence type="ECO:0000313" key="4">
    <source>
        <dbReference type="EMBL" id="UZT28867.1"/>
    </source>
</evidence>
<dbReference type="GO" id="GO:0008270">
    <property type="term" value="F:zinc ion binding"/>
    <property type="evidence" value="ECO:0007669"/>
    <property type="project" value="UniProtKB-KW"/>
</dbReference>
<feature type="zinc finger region" description="C3H1-type" evidence="1">
    <location>
        <begin position="1"/>
        <end position="24"/>
    </location>
</feature>
<dbReference type="InterPro" id="IPR037151">
    <property type="entry name" value="AlkB-like_sf"/>
</dbReference>
<accession>A0A9E8G5M6</accession>
<keyword evidence="1" id="KW-0479">Metal-binding</keyword>
<dbReference type="SUPFAM" id="SSF51197">
    <property type="entry name" value="Clavaminate synthase-like"/>
    <property type="match status" value="1"/>
</dbReference>
<dbReference type="InterPro" id="IPR000571">
    <property type="entry name" value="Znf_CCCH"/>
</dbReference>
<feature type="domain" description="C3H1-type" evidence="3">
    <location>
        <begin position="1"/>
        <end position="24"/>
    </location>
</feature>
<name>A0A9E8G5M6_9VIRU</name>
<organism evidence="5">
    <name type="scientific">Nucleocytoviricota sp</name>
    <dbReference type="NCBI Taxonomy" id="2809609"/>
    <lineage>
        <taxon>Viruses</taxon>
        <taxon>Varidnaviria</taxon>
        <taxon>Bamfordvirae</taxon>
        <taxon>Nucleocytoviricota</taxon>
    </lineage>
</organism>
<protein>
    <recommendedName>
        <fullName evidence="3">C3H1-type domain-containing protein</fullName>
    </recommendedName>
</protein>
<keyword evidence="1" id="KW-0863">Zinc-finger</keyword>
<sequence>MKICKHYVNNKCTSQNCKFAHVDNICVNHFFGVCKRENCNFCHDFKLGDSVKQINEKVNTENKSNSKNKTKIKNTESFEPDHSDPDMIIVFNSPINDGNQVAIIHNCTFWTDTIDRLMNEIDYNVFKPWHGDNHLIADDTLKWKDKSPTFKHIIDSLCRYFNMTVGATRLNYYDNGEDWKPYHHDAAALKPEKAKNQNITVGLSLGLTREISFQHAEKRTTINFPLEDGVVYAFGNKVNVDFRHGIPQLIEKRLANEPRLSIIIWGYSRYFD</sequence>
<dbReference type="InterPro" id="IPR027450">
    <property type="entry name" value="AlkB-like"/>
</dbReference>
<evidence type="ECO:0000259" key="3">
    <source>
        <dbReference type="PROSITE" id="PS50103"/>
    </source>
</evidence>
<dbReference type="PROSITE" id="PS50103">
    <property type="entry name" value="ZF_C3H1"/>
    <property type="match status" value="1"/>
</dbReference>
<evidence type="ECO:0000313" key="5">
    <source>
        <dbReference type="EMBL" id="UZT29346.1"/>
    </source>
</evidence>
<proteinExistence type="predicted"/>
<keyword evidence="1" id="KW-0862">Zinc</keyword>
<reference evidence="5" key="1">
    <citation type="submission" date="2022-11" db="EMBL/GenBank/DDBJ databases">
        <title>Genomics discovery of giant fungal viruses from subsurface oceanic crustal fluids.</title>
        <authorList>
            <person name="Bhattacharjee A.S."/>
            <person name="Schulz F."/>
            <person name="Woyke T."/>
            <person name="Orcutt B.N."/>
            <person name="Matinez Martinez J."/>
        </authorList>
    </citation>
    <scope>NUCLEOTIDE SEQUENCE</scope>
    <source>
        <strain evidence="4">VSAG1.JdFR</strain>
        <strain evidence="5">VSAG8.JdFR</strain>
    </source>
</reference>
<evidence type="ECO:0000256" key="2">
    <source>
        <dbReference type="SAM" id="MobiDB-lite"/>
    </source>
</evidence>
<dbReference type="PANTHER" id="PTHR42256">
    <property type="entry name" value="OXOGLUTARATE/IRON-DEPENDENT DIOXYGENASE"/>
    <property type="match status" value="1"/>
</dbReference>
<dbReference type="EMBL" id="OP765507">
    <property type="protein sequence ID" value="UZT28867.1"/>
    <property type="molecule type" value="Genomic_DNA"/>
</dbReference>
<dbReference type="Pfam" id="PF13532">
    <property type="entry name" value="2OG-FeII_Oxy_2"/>
    <property type="match status" value="1"/>
</dbReference>
<dbReference type="PANTHER" id="PTHR42256:SF1">
    <property type="entry name" value="FE2OG DIOXYGENASE DOMAIN-CONTAINING PROTEIN"/>
    <property type="match status" value="1"/>
</dbReference>